<name>U6MB23_EIMMA</name>
<dbReference type="OMA" id="RLCEESW"/>
<reference evidence="1" key="1">
    <citation type="submission" date="2013-10" db="EMBL/GenBank/DDBJ databases">
        <title>Genomic analysis of the causative agents of coccidiosis in chickens.</title>
        <authorList>
            <person name="Reid A.J."/>
            <person name="Blake D."/>
            <person name="Billington K."/>
            <person name="Browne H."/>
            <person name="Dunn M."/>
            <person name="Hung S."/>
            <person name="Kawahara F."/>
            <person name="Miranda-Saavedra D."/>
            <person name="Mourier T."/>
            <person name="Nagra H."/>
            <person name="Otto T.D."/>
            <person name="Rawlings N."/>
            <person name="Sanchez A."/>
            <person name="Sanders M."/>
            <person name="Subramaniam C."/>
            <person name="Tay Y."/>
            <person name="Dear P."/>
            <person name="Doerig C."/>
            <person name="Gruber A."/>
            <person name="Parkinson J."/>
            <person name="Shirley M."/>
            <person name="Wan K.L."/>
            <person name="Berriman M."/>
            <person name="Tomley F."/>
            <person name="Pain A."/>
        </authorList>
    </citation>
    <scope>NUCLEOTIDE SEQUENCE [LARGE SCALE GENOMIC DNA]</scope>
    <source>
        <strain evidence="1">Weybridge</strain>
    </source>
</reference>
<dbReference type="GeneID" id="25338082"/>
<sequence length="132" mass="12833">MGGPGAPAARAAAGAAGAAGGTAAAASAAGGAGGFSADDLERARASFRVLLETASCLLPAADGKAAAAAAAAANGATAAAGAAGGLQTSVLLLLTRLCEESWSPELLAEMIVAAERHRRDFIYRAQQQQLQQ</sequence>
<reference evidence="1" key="2">
    <citation type="submission" date="2013-10" db="EMBL/GenBank/DDBJ databases">
        <authorList>
            <person name="Aslett M."/>
        </authorList>
    </citation>
    <scope>NUCLEOTIDE SEQUENCE [LARGE SCALE GENOMIC DNA]</scope>
    <source>
        <strain evidence="1">Weybridge</strain>
    </source>
</reference>
<protein>
    <submittedName>
        <fullName evidence="1">Uncharacterized protein</fullName>
    </submittedName>
</protein>
<dbReference type="OrthoDB" id="348170at2759"/>
<dbReference type="VEuPathDB" id="ToxoDB:EMWEY_00040960"/>
<proteinExistence type="predicted"/>
<evidence type="ECO:0000313" key="2">
    <source>
        <dbReference type="Proteomes" id="UP000030763"/>
    </source>
</evidence>
<organism evidence="1 2">
    <name type="scientific">Eimeria maxima</name>
    <name type="common">Coccidian parasite</name>
    <dbReference type="NCBI Taxonomy" id="5804"/>
    <lineage>
        <taxon>Eukaryota</taxon>
        <taxon>Sar</taxon>
        <taxon>Alveolata</taxon>
        <taxon>Apicomplexa</taxon>
        <taxon>Conoidasida</taxon>
        <taxon>Coccidia</taxon>
        <taxon>Eucoccidiorida</taxon>
        <taxon>Eimeriorina</taxon>
        <taxon>Eimeriidae</taxon>
        <taxon>Eimeria</taxon>
    </lineage>
</organism>
<dbReference type="EMBL" id="HG722081">
    <property type="protein sequence ID" value="CDJ61417.1"/>
    <property type="molecule type" value="Genomic_DNA"/>
</dbReference>
<keyword evidence="2" id="KW-1185">Reference proteome</keyword>
<dbReference type="RefSeq" id="XP_013338067.1">
    <property type="nucleotide sequence ID" value="XM_013482613.1"/>
</dbReference>
<accession>U6MB23</accession>
<dbReference type="Proteomes" id="UP000030763">
    <property type="component" value="Unassembled WGS sequence"/>
</dbReference>
<gene>
    <name evidence="1" type="ORF">EMWEY_00040960</name>
</gene>
<dbReference type="AlphaFoldDB" id="U6MB23"/>
<evidence type="ECO:0000313" key="1">
    <source>
        <dbReference type="EMBL" id="CDJ61417.1"/>
    </source>
</evidence>